<accession>S4YB55</accession>
<dbReference type="Proteomes" id="UP000014803">
    <property type="component" value="Chromosome"/>
</dbReference>
<dbReference type="HOGENOM" id="CLU_1651030_0_0_7"/>
<name>S4YB55_SORCE</name>
<proteinExistence type="predicted"/>
<reference evidence="1 2" key="1">
    <citation type="journal article" date="2013" name="Sci. Rep.">
        <title>Extraordinary expansion of a Sorangium cellulosum genome from an alkaline milieu.</title>
        <authorList>
            <person name="Han K."/>
            <person name="Li Z.F."/>
            <person name="Peng R."/>
            <person name="Zhu L.P."/>
            <person name="Zhou T."/>
            <person name="Wang L.G."/>
            <person name="Li S.G."/>
            <person name="Zhang X.B."/>
            <person name="Hu W."/>
            <person name="Wu Z.H."/>
            <person name="Qin N."/>
            <person name="Li Y.Z."/>
        </authorList>
    </citation>
    <scope>NUCLEOTIDE SEQUENCE [LARGE SCALE GENOMIC DNA]</scope>
    <source>
        <strain evidence="1 2">So0157-2</strain>
    </source>
</reference>
<evidence type="ECO:0000313" key="1">
    <source>
        <dbReference type="EMBL" id="AGP41560.1"/>
    </source>
</evidence>
<organism evidence="1 2">
    <name type="scientific">Sorangium cellulosum So0157-2</name>
    <dbReference type="NCBI Taxonomy" id="1254432"/>
    <lineage>
        <taxon>Bacteria</taxon>
        <taxon>Pseudomonadati</taxon>
        <taxon>Myxococcota</taxon>
        <taxon>Polyangia</taxon>
        <taxon>Polyangiales</taxon>
        <taxon>Polyangiaceae</taxon>
        <taxon>Sorangium</taxon>
    </lineage>
</organism>
<sequence>MVDYLATYQFAKEGIMTNIKMHTPTKMSPSQHMRDNDALTRAARLTFADDHALTRAAQLTLGDNNALTRAAQLTLGDLALSEAARRMSELGDVSLRDELERCRPASLRGMADGVIAATPPGALPLVVPTSSASDEALEILNRCADAAEKVHRTGKYARTS</sequence>
<protein>
    <submittedName>
        <fullName evidence="1">Uncharacterized protein</fullName>
    </submittedName>
</protein>
<dbReference type="AlphaFoldDB" id="S4YB55"/>
<dbReference type="EMBL" id="CP003969">
    <property type="protein sequence ID" value="AGP41560.1"/>
    <property type="molecule type" value="Genomic_DNA"/>
</dbReference>
<dbReference type="KEGG" id="scu:SCE1572_47965"/>
<gene>
    <name evidence="1" type="ORF">SCE1572_47965</name>
</gene>
<dbReference type="PATRIC" id="fig|1254432.3.peg.10830"/>
<evidence type="ECO:0000313" key="2">
    <source>
        <dbReference type="Proteomes" id="UP000014803"/>
    </source>
</evidence>